<dbReference type="RefSeq" id="WP_281803224.1">
    <property type="nucleotide sequence ID" value="NZ_BSEC01000001.1"/>
</dbReference>
<dbReference type="Proteomes" id="UP001144323">
    <property type="component" value="Unassembled WGS sequence"/>
</dbReference>
<reference evidence="1" key="1">
    <citation type="journal article" date="2023" name="Int. J. Syst. Evol. Microbiol.">
        <title>Methylocystis iwaonis sp. nov., a type II methane-oxidizing bacterium from surface soil of a rice paddy field in Japan, and emended description of the genus Methylocystis (ex Whittenbury et al. 1970) Bowman et al. 1993.</title>
        <authorList>
            <person name="Kaise H."/>
            <person name="Sawadogo J.B."/>
            <person name="Alam M.S."/>
            <person name="Ueno C."/>
            <person name="Dianou D."/>
            <person name="Shinjo R."/>
            <person name="Asakawa S."/>
        </authorList>
    </citation>
    <scope>NUCLEOTIDE SEQUENCE</scope>
    <source>
        <strain evidence="1">LMG27198</strain>
    </source>
</reference>
<comment type="caution">
    <text evidence="1">The sequence shown here is derived from an EMBL/GenBank/DDBJ whole genome shotgun (WGS) entry which is preliminary data.</text>
</comment>
<sequence>MNRFVQLHLLTFYPPSNLNRDDSGKPKTAIVGGATRLRISSQALKRAWRTSDIAEKILAGHLGKRTQRIGVLVLDHLRGKADDAKALEIAREIAAAFGKVKSEESAVLTEQLAFVSPEEQQAAIAYAEARLSGTQAAQEKKALAEALLRKTDTAADIAMFGRMLADSPEFNREAAVQVAHAITTHAIAVDDDYYTAVDDLKTSAEDAGAGFIGETGFGAGVFYLYANIDRALLRDNLGDDSSVARKAIEALVTAAATVGPRGKSASFASFARAAYILAERGSAAPRTLAGAFLQPVDRLGRNSDQLATSINCLRETRARLMTAYGDEGVASTEMNTLDGTGALADIIAFATEGL</sequence>
<keyword evidence="2" id="KW-1185">Reference proteome</keyword>
<proteinExistence type="predicted"/>
<protein>
    <submittedName>
        <fullName evidence="1">Type I-E CRISPR-associated protein Cas7/Cse4/CasC</fullName>
    </submittedName>
</protein>
<dbReference type="AlphaFoldDB" id="A0A9W6LSC2"/>
<organism evidence="1 2">
    <name type="scientific">Methylocystis echinoides</name>
    <dbReference type="NCBI Taxonomy" id="29468"/>
    <lineage>
        <taxon>Bacteria</taxon>
        <taxon>Pseudomonadati</taxon>
        <taxon>Pseudomonadota</taxon>
        <taxon>Alphaproteobacteria</taxon>
        <taxon>Hyphomicrobiales</taxon>
        <taxon>Methylocystaceae</taxon>
        <taxon>Methylocystis</taxon>
    </lineage>
</organism>
<dbReference type="NCBIfam" id="TIGR01869">
    <property type="entry name" value="casC_Cse4"/>
    <property type="match status" value="1"/>
</dbReference>
<name>A0A9W6LSC2_9HYPH</name>
<dbReference type="InterPro" id="IPR010148">
    <property type="entry name" value="CRISPR-assoc_prot_CT1975"/>
</dbReference>
<evidence type="ECO:0000313" key="1">
    <source>
        <dbReference type="EMBL" id="GLI93428.1"/>
    </source>
</evidence>
<evidence type="ECO:0000313" key="2">
    <source>
        <dbReference type="Proteomes" id="UP001144323"/>
    </source>
</evidence>
<gene>
    <name evidence="1" type="ORF">LMG27198_24200</name>
</gene>
<dbReference type="EMBL" id="BSEC01000001">
    <property type="protein sequence ID" value="GLI93428.1"/>
    <property type="molecule type" value="Genomic_DNA"/>
</dbReference>
<dbReference type="Pfam" id="PF09344">
    <property type="entry name" value="Cas_CT1975"/>
    <property type="match status" value="1"/>
</dbReference>
<accession>A0A9W6LSC2</accession>